<dbReference type="GeneID" id="1482719"/>
<dbReference type="RefSeq" id="NP_848390.1">
    <property type="nucleotide sequence ID" value="NC_004778.3"/>
</dbReference>
<evidence type="ECO:0000313" key="2">
    <source>
        <dbReference type="Proteomes" id="UP000204418"/>
    </source>
</evidence>
<reference evidence="1 2" key="5">
    <citation type="journal article" date="1996" name="Virology">
        <title>Studies of Choristoneura fumiferana nuclear polyhedrosis virus gene expression in insect cells.</title>
        <authorList>
            <person name="Qiu W."/>
            <person name="Liu J.J."/>
            <person name="Carstens E.B."/>
        </authorList>
    </citation>
    <scope>NUCLEOTIDE SEQUENCE [LARGE SCALE GENOMIC DNA]</scope>
</reference>
<reference evidence="1 2" key="9">
    <citation type="journal article" date="2005" name="J. Gen. Virol.">
        <title>Analysis of the Choristoneura fumiferana nucleopolyhedrovirus genome.</title>
        <authorList>
            <person name="de Jong J.G."/>
            <person name="Lauzon H.A."/>
            <person name="Dominy C."/>
            <person name="Poloumienko A."/>
            <person name="Carstens E.B."/>
            <person name="Arif B.M."/>
            <person name="Krell P.J."/>
        </authorList>
    </citation>
    <scope>NUCLEOTIDE SEQUENCE [LARGE SCALE GENOMIC DNA]</scope>
</reference>
<reference evidence="1 2" key="3">
    <citation type="journal article" date="1995" name="Virology">
        <title>Identification and analysis of a putative origin of DNA replication in the Choristoneura fumiferana multinucleocapsid nuclear polyhedrosis virus genome.</title>
        <authorList>
            <person name="Xie W.D."/>
            <person name="Arif B."/>
            <person name="Dobos P."/>
            <person name="Krell P.J."/>
        </authorList>
    </citation>
    <scope>NUCLEOTIDE SEQUENCE [LARGE SCALE GENOMIC DNA]</scope>
</reference>
<keyword evidence="2" id="KW-1185">Reference proteome</keyword>
<dbReference type="EMBL" id="AF512031">
    <property type="protein sequence ID" value="AAP29861.1"/>
    <property type="molecule type" value="Genomic_DNA"/>
</dbReference>
<protein>
    <submittedName>
        <fullName evidence="1">Capsid protein</fullName>
    </submittedName>
</protein>
<reference evidence="1 2" key="8">
    <citation type="journal article" date="2002" name="Virus Res.">
        <title>Identification and molecular characterization of the baculovirus CfMNPV early genes: ie-1, ie-2 and pe38.</title>
        <authorList>
            <person name="Carstens E.B."/>
            <person name="Liu J.J."/>
            <person name="Dominy C."/>
        </authorList>
    </citation>
    <scope>NUCLEOTIDE SEQUENCE [LARGE SCALE GENOMIC DNA]</scope>
</reference>
<dbReference type="InterPro" id="IPR058022">
    <property type="entry name" value="P15"/>
</dbReference>
<organism evidence="1 2">
    <name type="scientific">Choristoneura fumiferana nuclear polyhedrosis virus</name>
    <name type="common">CfMNPV</name>
    <dbReference type="NCBI Taxonomy" id="208973"/>
    <lineage>
        <taxon>Viruses</taxon>
        <taxon>Viruses incertae sedis</taxon>
        <taxon>Naldaviricetes</taxon>
        <taxon>Lefavirales</taxon>
        <taxon>Baculoviridae</taxon>
        <taxon>Alphabaculovirus</taxon>
        <taxon>Alphabaculovirus chofumiferanae</taxon>
    </lineage>
</organism>
<dbReference type="KEGG" id="vg:1482719"/>
<reference evidence="1 2" key="2">
    <citation type="journal article" date="1995" name="J. Gen. Virol.">
        <title>Characterization, sequencing and phylogeny of the ecdysteroid UDP-glucosyltransferase gene from two distinct nuclear polyhedrosis viruses isolated from Choristoneura fumiferana.</title>
        <authorList>
            <person name="Barrett J.W."/>
            <person name="Krell P.J."/>
            <person name="Arif B.M."/>
        </authorList>
    </citation>
    <scope>NUCLEOTIDE SEQUENCE [LARGE SCALE GENOMIC DNA]</scope>
</reference>
<proteinExistence type="predicted"/>
<reference evidence="1 2" key="1">
    <citation type="journal article" date="1992" name="Virus Res.">
        <title>Identification of bent DNA and ARS fragments in the genome of Choristoneura fumiferana nuclear polyhedrosis virus.</title>
        <authorList>
            <person name="Lee H.Y."/>
            <person name="Arif B."/>
            <person name="Dobos P."/>
            <person name="Krell P."/>
        </authorList>
    </citation>
    <scope>NUCLEOTIDE SEQUENCE [LARGE SCALE GENOMIC DNA]</scope>
</reference>
<sequence length="120" mass="14470">MRTRSVEQELKLHFFKKLELRPQERLKLIAQSVADKCSVKKYKKFKGVSEIKRQLQRYNLPLAQFNEALYLCRQHNAAWCTTDNWDCCNKTNNRHVYEVDFDAKRKTITERFYVCVQCFV</sequence>
<accession>Q7TLR8</accession>
<reference evidence="1 2" key="4">
    <citation type="journal article" date="1995" name="Virology">
        <title>Identification, localization, transcription, and sequence analysis of the Choristoneura fumiferana nuclear polyhedrosis virus DNA polymerase gene.</title>
        <authorList>
            <person name="Liu J.J."/>
            <person name="Carstens E.B."/>
        </authorList>
    </citation>
    <scope>NUCLEOTIDE SEQUENCE [LARGE SCALE GENOMIC DNA]</scope>
</reference>
<name>Q7TLR8_NPVCF</name>
<reference evidence="1 2" key="6">
    <citation type="journal article" date="1996" name="Virology">
        <title>Identification, molecular cloning, and transcription analysis of the Choristoneura fumiferana nuclear polyhedrosis virus spindle-like protein gene.</title>
        <authorList>
            <person name="Liu J.J."/>
            <person name="Carstens E.B."/>
        </authorList>
    </citation>
    <scope>NUCLEOTIDE SEQUENCE [LARGE SCALE GENOMIC DNA]</scope>
</reference>
<evidence type="ECO:0000313" key="1">
    <source>
        <dbReference type="EMBL" id="AAP29861.1"/>
    </source>
</evidence>
<dbReference type="Proteomes" id="UP000204418">
    <property type="component" value="Segment"/>
</dbReference>
<reference evidence="1 2" key="7">
    <citation type="journal article" date="2000" name="Virology">
        <title>Identification and molecular characterization of the Choristoneura fumiferana multicapsid nucleopolyhedrovirus genomic region encoding the regulatory genes pkip, p47, lef-12, and gta.</title>
        <authorList>
            <person name="Lapointe R."/>
            <person name="Back D.W."/>
            <person name="Ding Q."/>
            <person name="Carstens E.B."/>
        </authorList>
    </citation>
    <scope>NUCLEOTIDE SEQUENCE [LARGE SCALE GENOMIC DNA]</scope>
</reference>
<organismHost>
    <name type="scientific">Choristoneura fumiferana</name>
    <name type="common">Spruce budworm moth</name>
    <name type="synonym">Archips fumiferana</name>
    <dbReference type="NCBI Taxonomy" id="7141"/>
</organismHost>
<dbReference type="Pfam" id="PF25651">
    <property type="entry name" value="Baculo_P15"/>
    <property type="match status" value="1"/>
</dbReference>
<dbReference type="OrthoDB" id="19150at10239"/>